<dbReference type="Gene3D" id="2.60.40.1660">
    <property type="entry name" value="Na, k-atpase alpha subunit"/>
    <property type="match status" value="1"/>
</dbReference>
<dbReference type="GO" id="GO:1990573">
    <property type="term" value="P:potassium ion import across plasma membrane"/>
    <property type="evidence" value="ECO:0007669"/>
    <property type="project" value="TreeGrafter"/>
</dbReference>
<dbReference type="GO" id="GO:0006883">
    <property type="term" value="P:intracellular sodium ion homeostasis"/>
    <property type="evidence" value="ECO:0007669"/>
    <property type="project" value="TreeGrafter"/>
</dbReference>
<keyword evidence="6" id="KW-0472">Membrane</keyword>
<protein>
    <recommendedName>
        <fullName evidence="10">Sodium/potassium-transporting ATPase subunit beta-2</fullName>
    </recommendedName>
</protein>
<comment type="caution">
    <text evidence="8">The sequence shown here is derived from an EMBL/GenBank/DDBJ whole genome shotgun (WGS) entry which is preliminary data.</text>
</comment>
<dbReference type="GO" id="GO:0036376">
    <property type="term" value="P:sodium ion export across plasma membrane"/>
    <property type="evidence" value="ECO:0007669"/>
    <property type="project" value="TreeGrafter"/>
</dbReference>
<comment type="subcellular location">
    <subcellularLocation>
        <location evidence="1">Membrane</location>
        <topology evidence="1">Single-pass type II membrane protein</topology>
    </subcellularLocation>
</comment>
<evidence type="ECO:0000313" key="9">
    <source>
        <dbReference type="Proteomes" id="UP000821853"/>
    </source>
</evidence>
<evidence type="ECO:0000256" key="5">
    <source>
        <dbReference type="ARBA" id="ARBA00022989"/>
    </source>
</evidence>
<dbReference type="GO" id="GO:0005890">
    <property type="term" value="C:sodium:potassium-exchanging ATPase complex"/>
    <property type="evidence" value="ECO:0007669"/>
    <property type="project" value="InterPro"/>
</dbReference>
<feature type="compositionally biased region" description="Basic residues" evidence="7">
    <location>
        <begin position="1"/>
        <end position="13"/>
    </location>
</feature>
<dbReference type="VEuPathDB" id="VectorBase:HLOH_050297"/>
<dbReference type="GO" id="GO:0001671">
    <property type="term" value="F:ATPase activator activity"/>
    <property type="evidence" value="ECO:0007669"/>
    <property type="project" value="TreeGrafter"/>
</dbReference>
<comment type="similarity">
    <text evidence="2">Belongs to the X(+)/potassium ATPases subunit beta family.</text>
</comment>
<evidence type="ECO:0008006" key="10">
    <source>
        <dbReference type="Google" id="ProtNLM"/>
    </source>
</evidence>
<evidence type="ECO:0000313" key="8">
    <source>
        <dbReference type="EMBL" id="KAH9379373.1"/>
    </source>
</evidence>
<sequence>MAKTSRRSWRRSLRATTLYNPSASPTSSSASASGPEQGKVCSFDVNTVAAPCTADYDFGYPRGSPCVFIQFANVSGWDPEPPSLNDSSQVLPEELQPLLKPELLPLHCDGDTPADRENIGDLVYSPYQGFRTEFFPYTGHRDYMPPLVAVQFRRPEIGVLIGVRCRLWARNPPPGKVSTEIMFHLLVD</sequence>
<evidence type="ECO:0000256" key="2">
    <source>
        <dbReference type="ARBA" id="ARBA00005876"/>
    </source>
</evidence>
<dbReference type="Proteomes" id="UP000821853">
    <property type="component" value="Unassembled WGS sequence"/>
</dbReference>
<dbReference type="GO" id="GO:0030007">
    <property type="term" value="P:intracellular potassium ion homeostasis"/>
    <property type="evidence" value="ECO:0007669"/>
    <property type="project" value="TreeGrafter"/>
</dbReference>
<name>A0A9J6GV79_HAELO</name>
<keyword evidence="3" id="KW-0812">Transmembrane</keyword>
<evidence type="ECO:0000256" key="4">
    <source>
        <dbReference type="ARBA" id="ARBA00022968"/>
    </source>
</evidence>
<evidence type="ECO:0000256" key="6">
    <source>
        <dbReference type="ARBA" id="ARBA00023136"/>
    </source>
</evidence>
<dbReference type="Pfam" id="PF00287">
    <property type="entry name" value="Na_K-ATPase"/>
    <property type="match status" value="1"/>
</dbReference>
<dbReference type="OMA" id="NHEGGER"/>
<dbReference type="InterPro" id="IPR000402">
    <property type="entry name" value="Na/K_ATPase_sub_beta"/>
</dbReference>
<keyword evidence="5" id="KW-1133">Transmembrane helix</keyword>
<evidence type="ECO:0000256" key="7">
    <source>
        <dbReference type="SAM" id="MobiDB-lite"/>
    </source>
</evidence>
<dbReference type="AlphaFoldDB" id="A0A9J6GV79"/>
<feature type="region of interest" description="Disordered" evidence="7">
    <location>
        <begin position="1"/>
        <end position="36"/>
    </location>
</feature>
<proteinExistence type="inferred from homology"/>
<organism evidence="8 9">
    <name type="scientific">Haemaphysalis longicornis</name>
    <name type="common">Bush tick</name>
    <dbReference type="NCBI Taxonomy" id="44386"/>
    <lineage>
        <taxon>Eukaryota</taxon>
        <taxon>Metazoa</taxon>
        <taxon>Ecdysozoa</taxon>
        <taxon>Arthropoda</taxon>
        <taxon>Chelicerata</taxon>
        <taxon>Arachnida</taxon>
        <taxon>Acari</taxon>
        <taxon>Parasitiformes</taxon>
        <taxon>Ixodida</taxon>
        <taxon>Ixodoidea</taxon>
        <taxon>Ixodidae</taxon>
        <taxon>Haemaphysalinae</taxon>
        <taxon>Haemaphysalis</taxon>
    </lineage>
</organism>
<keyword evidence="9" id="KW-1185">Reference proteome</keyword>
<dbReference type="EMBL" id="JABSTR010000009">
    <property type="protein sequence ID" value="KAH9379373.1"/>
    <property type="molecule type" value="Genomic_DNA"/>
</dbReference>
<dbReference type="OrthoDB" id="5912413at2759"/>
<evidence type="ECO:0000256" key="1">
    <source>
        <dbReference type="ARBA" id="ARBA00004606"/>
    </source>
</evidence>
<evidence type="ECO:0000256" key="3">
    <source>
        <dbReference type="ARBA" id="ARBA00022692"/>
    </source>
</evidence>
<accession>A0A9J6GV79</accession>
<dbReference type="InterPro" id="IPR038702">
    <property type="entry name" value="Na/K_ATPase_sub_beta_sf"/>
</dbReference>
<reference evidence="8 9" key="1">
    <citation type="journal article" date="2020" name="Cell">
        <title>Large-Scale Comparative Analyses of Tick Genomes Elucidate Their Genetic Diversity and Vector Capacities.</title>
        <authorList>
            <consortium name="Tick Genome and Microbiome Consortium (TIGMIC)"/>
            <person name="Jia N."/>
            <person name="Wang J."/>
            <person name="Shi W."/>
            <person name="Du L."/>
            <person name="Sun Y."/>
            <person name="Zhan W."/>
            <person name="Jiang J.F."/>
            <person name="Wang Q."/>
            <person name="Zhang B."/>
            <person name="Ji P."/>
            <person name="Bell-Sakyi L."/>
            <person name="Cui X.M."/>
            <person name="Yuan T.T."/>
            <person name="Jiang B.G."/>
            <person name="Yang W.F."/>
            <person name="Lam T.T."/>
            <person name="Chang Q.C."/>
            <person name="Ding S.J."/>
            <person name="Wang X.J."/>
            <person name="Zhu J.G."/>
            <person name="Ruan X.D."/>
            <person name="Zhao L."/>
            <person name="Wei J.T."/>
            <person name="Ye R.Z."/>
            <person name="Que T.C."/>
            <person name="Du C.H."/>
            <person name="Zhou Y.H."/>
            <person name="Cheng J.X."/>
            <person name="Dai P.F."/>
            <person name="Guo W.B."/>
            <person name="Han X.H."/>
            <person name="Huang E.J."/>
            <person name="Li L.F."/>
            <person name="Wei W."/>
            <person name="Gao Y.C."/>
            <person name="Liu J.Z."/>
            <person name="Shao H.Z."/>
            <person name="Wang X."/>
            <person name="Wang C.C."/>
            <person name="Yang T.C."/>
            <person name="Huo Q.B."/>
            <person name="Li W."/>
            <person name="Chen H.Y."/>
            <person name="Chen S.E."/>
            <person name="Zhou L.G."/>
            <person name="Ni X.B."/>
            <person name="Tian J.H."/>
            <person name="Sheng Y."/>
            <person name="Liu T."/>
            <person name="Pan Y.S."/>
            <person name="Xia L.Y."/>
            <person name="Li J."/>
            <person name="Zhao F."/>
            <person name="Cao W.C."/>
        </authorList>
    </citation>
    <scope>NUCLEOTIDE SEQUENCE [LARGE SCALE GENOMIC DNA]</scope>
    <source>
        <strain evidence="8">HaeL-2018</strain>
    </source>
</reference>
<dbReference type="PANTHER" id="PTHR11523:SF28">
    <property type="entry name" value="NA_K-ATPASE BETA SUBUNIT ISOFORM 4-RELATED"/>
    <property type="match status" value="1"/>
</dbReference>
<keyword evidence="4" id="KW-0735">Signal-anchor</keyword>
<gene>
    <name evidence="8" type="ORF">HPB48_008085</name>
</gene>
<feature type="compositionally biased region" description="Low complexity" evidence="7">
    <location>
        <begin position="21"/>
        <end position="35"/>
    </location>
</feature>
<dbReference type="PANTHER" id="PTHR11523">
    <property type="entry name" value="SODIUM/POTASSIUM-DEPENDENT ATPASE BETA SUBUNIT"/>
    <property type="match status" value="1"/>
</dbReference>